<name>A0A645ALC5_9ZZZZ</name>
<proteinExistence type="predicted"/>
<gene>
    <name evidence="1" type="ORF">SDC9_100808</name>
</gene>
<dbReference type="EMBL" id="VSSQ01014616">
    <property type="protein sequence ID" value="MPM54035.1"/>
    <property type="molecule type" value="Genomic_DNA"/>
</dbReference>
<accession>A0A645ALC5</accession>
<reference evidence="1" key="1">
    <citation type="submission" date="2019-08" db="EMBL/GenBank/DDBJ databases">
        <authorList>
            <person name="Kucharzyk K."/>
            <person name="Murdoch R.W."/>
            <person name="Higgins S."/>
            <person name="Loffler F."/>
        </authorList>
    </citation>
    <scope>NUCLEOTIDE SEQUENCE</scope>
</reference>
<dbReference type="Pfam" id="PF20773">
    <property type="entry name" value="InhA-like_MAM"/>
    <property type="match status" value="1"/>
</dbReference>
<organism evidence="1">
    <name type="scientific">bioreactor metagenome</name>
    <dbReference type="NCBI Taxonomy" id="1076179"/>
    <lineage>
        <taxon>unclassified sequences</taxon>
        <taxon>metagenomes</taxon>
        <taxon>ecological metagenomes</taxon>
    </lineage>
</organism>
<protein>
    <submittedName>
        <fullName evidence="1">Uncharacterized protein</fullName>
    </submittedName>
</protein>
<dbReference type="AlphaFoldDB" id="A0A645ALC5"/>
<sequence length="424" mass="47507">MAAHELQHLIHDYHDSNEESWLNEGFSELAVFLNGYETGGFDSVFSYDPDMQLNEWPDDSSLVEPHYGAGFLFTTYMLDRFGEDFTKAVVAEPKNGLSSVDAVFTDKVVVDPLDGQAINADLFFQDWTLANYLQDDSVSDGRYDYHNYAQVPSFSDTELISDCGNSQLGRSVHQYGTDYIHFNCNGDHTLQFVGQETVPVIPMDPKDGDFYVWSNKADASDMTMTREFDLTLVSGPVEMSFDTWYDLETDYDFLYLMASEDGENWQLLNPPSCTSTNLTGNNFGCSYNGQTPTWKKETVDLSAFAGKKIWLRFEYVTDAAVTGEGFAIDALSIPQIDYVADFETDADGWDLAGFVRMNNRIPQTFLLSTIQYKGGSAIVTKYQLAPGEKLTLSGKNGELDDLVLVVSGSARYSRQEASYLIDIE</sequence>
<comment type="caution">
    <text evidence="1">The sequence shown here is derived from an EMBL/GenBank/DDBJ whole genome shotgun (WGS) entry which is preliminary data.</text>
</comment>
<evidence type="ECO:0000313" key="1">
    <source>
        <dbReference type="EMBL" id="MPM54035.1"/>
    </source>
</evidence>